<dbReference type="FunFam" id="3.20.20.70:FF:000222">
    <property type="entry name" value="Raffinose synthase Sip1 protein"/>
    <property type="match status" value="1"/>
</dbReference>
<comment type="catalytic activity">
    <reaction evidence="4">
        <text>alpha-D-galactosyl-(1-&gt;3)-1D-myo-inositol + sucrose = raffinose + myo-inositol</text>
        <dbReference type="Rhea" id="RHEA:20161"/>
        <dbReference type="ChEBI" id="CHEBI:16634"/>
        <dbReference type="ChEBI" id="CHEBI:17268"/>
        <dbReference type="ChEBI" id="CHEBI:17505"/>
        <dbReference type="ChEBI" id="CHEBI:17992"/>
        <dbReference type="EC" id="2.4.1.82"/>
    </reaction>
</comment>
<evidence type="ECO:0000256" key="2">
    <source>
        <dbReference type="ARBA" id="ARBA00007240"/>
    </source>
</evidence>
<sequence>MSTESNPEPVFQVAFIPVQKQITTVKPDELKAFISTYPPLGQVTQVKKGDVTFQAVLDVEKHMSQEAWEVALWHSNGDGQEWIEVPLELGKDQRPSSLQFDDNNLERLHFSVTLRGQSSMHFTLKFRPSPQNDWMWVRDHQDTGDGVVIVDKGSIQEKTSGDDLPDLIQNLNPDLKWKSQMSQSPGTRLWSIETSVDGAKDDQSGYADVPLGVPWGQFIRWFALVRLWAPWLAPRHGKSTFGLDKDAVLCSFLSPQGKHLVFLGISGFSDVMTLLRSGGSGELVLHLRNDSTETGAGTVLVAVGDDFERANAAVMYHARTLVMASNKATGEHDAEIAALQDGVRPEWYENWYDGLGFCTWNALGQKLTDEKVLKAVDTLAENNISITSLIIDDNWQSIDYRGDGQWQYGWNDFEAEPKAFPKGLKALVSEIRGRHKNIQHIAVWHALLGYWAGIAPDGPIAKRYKTVQVPCEADEHRSQPIGGKMTVVAKEDAQQFYDDFYRFLVDCGIDGVKTDGQFMLDTWTSASARRELIHTYLDAWTLASLRHFSIKAISCMSQAPQILFYSQLPRNRPAVLVRNSDDFFPEVPASHPWHVWTNAHNTLLTQHLNILPDWDMFQTAMPEYSGFHAAARCVSGGPIYITDVPGQHNLDLIKQMTGVTPRGKTVIFRPSVLGRTIDPYTGYEDDCLLKVGAYHGRAATGTPILGVFNVSTRGLTEVVPLERFPGVVNSQHYIVRSHVSGIATPPLQLGTPASLLTVHLDTKGYDILCAFPLSVFTVEKLGGDIYLGNVGLIGKMTGCAAILNSSMTMQENGQLRIETTLKALGTLGIYCSALPKISILDDLMVTIQGQPLPPKAVSVNDKDGHVLEVDIEKAWNEMGLESGWANEVTVKIYFHMQKYT</sequence>
<protein>
    <submittedName>
        <fullName evidence="5">Raffinose synthase Sip1</fullName>
    </submittedName>
</protein>
<evidence type="ECO:0000313" key="5">
    <source>
        <dbReference type="EMBL" id="KAK3945452.1"/>
    </source>
</evidence>
<dbReference type="PANTHER" id="PTHR31268">
    <property type="match status" value="1"/>
</dbReference>
<dbReference type="Pfam" id="PF05691">
    <property type="entry name" value="Raffinose_syn"/>
    <property type="match status" value="1"/>
</dbReference>
<accession>A0AAN6S8Y5</accession>
<keyword evidence="3" id="KW-0119">Carbohydrate metabolism</keyword>
<evidence type="ECO:0000256" key="1">
    <source>
        <dbReference type="ARBA" id="ARBA00001255"/>
    </source>
</evidence>
<dbReference type="InterPro" id="IPR017853">
    <property type="entry name" value="GH"/>
</dbReference>
<evidence type="ECO:0000313" key="6">
    <source>
        <dbReference type="Proteomes" id="UP001303473"/>
    </source>
</evidence>
<organism evidence="5 6">
    <name type="scientific">Diplogelasinospora grovesii</name>
    <dbReference type="NCBI Taxonomy" id="303347"/>
    <lineage>
        <taxon>Eukaryota</taxon>
        <taxon>Fungi</taxon>
        <taxon>Dikarya</taxon>
        <taxon>Ascomycota</taxon>
        <taxon>Pezizomycotina</taxon>
        <taxon>Sordariomycetes</taxon>
        <taxon>Sordariomycetidae</taxon>
        <taxon>Sordariales</taxon>
        <taxon>Diplogelasinosporaceae</taxon>
        <taxon>Diplogelasinospora</taxon>
    </lineage>
</organism>
<proteinExistence type="inferred from homology"/>
<dbReference type="GO" id="GO:0004557">
    <property type="term" value="F:alpha-galactosidase activity"/>
    <property type="evidence" value="ECO:0007669"/>
    <property type="project" value="UniProtKB-EC"/>
</dbReference>
<dbReference type="Gene3D" id="3.20.20.70">
    <property type="entry name" value="Aldolase class I"/>
    <property type="match status" value="1"/>
</dbReference>
<evidence type="ECO:0000256" key="4">
    <source>
        <dbReference type="ARBA" id="ARBA00049426"/>
    </source>
</evidence>
<dbReference type="SUPFAM" id="SSF51445">
    <property type="entry name" value="(Trans)glycosidases"/>
    <property type="match status" value="1"/>
</dbReference>
<dbReference type="InterPro" id="IPR013785">
    <property type="entry name" value="Aldolase_TIM"/>
</dbReference>
<keyword evidence="6" id="KW-1185">Reference proteome</keyword>
<dbReference type="Proteomes" id="UP001303473">
    <property type="component" value="Unassembled WGS sequence"/>
</dbReference>
<comment type="similarity">
    <text evidence="2">Belongs to the glycosyl hydrolases 36 family.</text>
</comment>
<gene>
    <name evidence="5" type="ORF">QBC46DRAFT_372271</name>
</gene>
<evidence type="ECO:0000256" key="3">
    <source>
        <dbReference type="ARBA" id="ARBA00023277"/>
    </source>
</evidence>
<name>A0AAN6S8Y5_9PEZI</name>
<reference evidence="6" key="1">
    <citation type="journal article" date="2023" name="Mol. Phylogenet. Evol.">
        <title>Genome-scale phylogeny and comparative genomics of the fungal order Sordariales.</title>
        <authorList>
            <person name="Hensen N."/>
            <person name="Bonometti L."/>
            <person name="Westerberg I."/>
            <person name="Brannstrom I.O."/>
            <person name="Guillou S."/>
            <person name="Cros-Aarteil S."/>
            <person name="Calhoun S."/>
            <person name="Haridas S."/>
            <person name="Kuo A."/>
            <person name="Mondo S."/>
            <person name="Pangilinan J."/>
            <person name="Riley R."/>
            <person name="LaButti K."/>
            <person name="Andreopoulos B."/>
            <person name="Lipzen A."/>
            <person name="Chen C."/>
            <person name="Yan M."/>
            <person name="Daum C."/>
            <person name="Ng V."/>
            <person name="Clum A."/>
            <person name="Steindorff A."/>
            <person name="Ohm R.A."/>
            <person name="Martin F."/>
            <person name="Silar P."/>
            <person name="Natvig D.O."/>
            <person name="Lalanne C."/>
            <person name="Gautier V."/>
            <person name="Ament-Velasquez S.L."/>
            <person name="Kruys A."/>
            <person name="Hutchinson M.I."/>
            <person name="Powell A.J."/>
            <person name="Barry K."/>
            <person name="Miller A.N."/>
            <person name="Grigoriev I.V."/>
            <person name="Debuchy R."/>
            <person name="Gladieux P."/>
            <person name="Hiltunen Thoren M."/>
            <person name="Johannesson H."/>
        </authorList>
    </citation>
    <scope>NUCLEOTIDE SEQUENCE [LARGE SCALE GENOMIC DNA]</scope>
    <source>
        <strain evidence="6">CBS 340.73</strain>
    </source>
</reference>
<comment type="catalytic activity">
    <reaction evidence="1">
        <text>Hydrolysis of terminal, non-reducing alpha-D-galactose residues in alpha-D-galactosides, including galactose oligosaccharides, galactomannans and galactolipids.</text>
        <dbReference type="EC" id="3.2.1.22"/>
    </reaction>
</comment>
<dbReference type="GO" id="GO:0047274">
    <property type="term" value="F:galactinol-sucrose galactosyltransferase activity"/>
    <property type="evidence" value="ECO:0007669"/>
    <property type="project" value="UniProtKB-EC"/>
</dbReference>
<dbReference type="PANTHER" id="PTHR31268:SF32">
    <property type="entry name" value="GALACTINOL--SUCROSE GALACTOSYLTRANSFERASE 2-RELATED"/>
    <property type="match status" value="1"/>
</dbReference>
<dbReference type="AlphaFoldDB" id="A0AAN6S8Y5"/>
<dbReference type="EMBL" id="MU853755">
    <property type="protein sequence ID" value="KAK3945452.1"/>
    <property type="molecule type" value="Genomic_DNA"/>
</dbReference>
<dbReference type="InterPro" id="IPR008811">
    <property type="entry name" value="Glycosyl_hydrolases_36"/>
</dbReference>
<comment type="caution">
    <text evidence="5">The sequence shown here is derived from an EMBL/GenBank/DDBJ whole genome shotgun (WGS) entry which is preliminary data.</text>
</comment>